<gene>
    <name evidence="1" type="ordered locus">Tthe_0989</name>
</gene>
<dbReference type="Proteomes" id="UP000001626">
    <property type="component" value="Chromosome"/>
</dbReference>
<protein>
    <submittedName>
        <fullName evidence="1">Uncharacterized protein</fullName>
    </submittedName>
</protein>
<dbReference type="KEGG" id="ttm:Tthe_0989"/>
<reference evidence="1 2" key="1">
    <citation type="submission" date="2010-08" db="EMBL/GenBank/DDBJ databases">
        <title>Complete sequence of Thermoanaerobacterium thermosaccharolyticum DSM 571.</title>
        <authorList>
            <consortium name="US DOE Joint Genome Institute"/>
            <person name="Lucas S."/>
            <person name="Copeland A."/>
            <person name="Lapidus A."/>
            <person name="Cheng J.-F."/>
            <person name="Bruce D."/>
            <person name="Goodwin L."/>
            <person name="Pitluck S."/>
            <person name="Teshima H."/>
            <person name="Detter J.C."/>
            <person name="Han C."/>
            <person name="Tapia R."/>
            <person name="Land M."/>
            <person name="Hauser L."/>
            <person name="Chang Y.-J."/>
            <person name="Jeffries C."/>
            <person name="Kyrpides N."/>
            <person name="Ivanova N."/>
            <person name="Mikhailova N."/>
            <person name="Hemme C.L."/>
            <person name="Woyke T."/>
        </authorList>
    </citation>
    <scope>NUCLEOTIDE SEQUENCE [LARGE SCALE GENOMIC DNA]</scope>
    <source>
        <strain evidence="2">ATCC 7956 / DSM 571 / NCIMB 9385 / NCA 3814 / NCTC 13789 / WDCM 00135 / 2032</strain>
    </source>
</reference>
<dbReference type="HOGENOM" id="CLU_3405946_0_0_9"/>
<sequence>MTVINEGAEVLSKEKMINNRKGRRKNFLKN</sequence>
<dbReference type="STRING" id="580327.Tthe_0989"/>
<keyword evidence="2" id="KW-1185">Reference proteome</keyword>
<organism evidence="1 2">
    <name type="scientific">Thermoanaerobacterium thermosaccharolyticum (strain ATCC 7956 / DSM 571 / NCIMB 9385 / NCA 3814 / NCTC 13789 / WDCM 00135 / 2032)</name>
    <name type="common">Clostridium thermosaccharolyticum</name>
    <dbReference type="NCBI Taxonomy" id="580327"/>
    <lineage>
        <taxon>Bacteria</taxon>
        <taxon>Bacillati</taxon>
        <taxon>Bacillota</taxon>
        <taxon>Clostridia</taxon>
        <taxon>Thermoanaerobacterales</taxon>
        <taxon>Thermoanaerobacteraceae</taxon>
        <taxon>Thermoanaerobacterium</taxon>
    </lineage>
</organism>
<name>D9TMZ6_THETC</name>
<dbReference type="AlphaFoldDB" id="D9TMZ6"/>
<evidence type="ECO:0000313" key="1">
    <source>
        <dbReference type="EMBL" id="ADL68519.1"/>
    </source>
</evidence>
<proteinExistence type="predicted"/>
<dbReference type="EMBL" id="CP002171">
    <property type="protein sequence ID" value="ADL68519.1"/>
    <property type="molecule type" value="Genomic_DNA"/>
</dbReference>
<evidence type="ECO:0000313" key="2">
    <source>
        <dbReference type="Proteomes" id="UP000001626"/>
    </source>
</evidence>
<accession>D9TMZ6</accession>